<dbReference type="SUPFAM" id="SSF53807">
    <property type="entry name" value="Helical backbone' metal receptor"/>
    <property type="match status" value="1"/>
</dbReference>
<dbReference type="PANTHER" id="PTHR42953">
    <property type="entry name" value="HIGH-AFFINITY ZINC UPTAKE SYSTEM PROTEIN ZNUA-RELATED"/>
    <property type="match status" value="1"/>
</dbReference>
<dbReference type="Gene3D" id="3.40.50.1980">
    <property type="entry name" value="Nitrogenase molybdenum iron protein domain"/>
    <property type="match status" value="2"/>
</dbReference>
<comment type="caution">
    <text evidence="8">The sequence shown here is derived from an EMBL/GenBank/DDBJ whole genome shotgun (WGS) entry which is preliminary data.</text>
</comment>
<organism evidence="8 9">
    <name type="scientific">Pontibacter locisalis</name>
    <dbReference type="NCBI Taxonomy" id="1719035"/>
    <lineage>
        <taxon>Bacteria</taxon>
        <taxon>Pseudomonadati</taxon>
        <taxon>Bacteroidota</taxon>
        <taxon>Cytophagia</taxon>
        <taxon>Cytophagales</taxon>
        <taxon>Hymenobacteraceae</taxon>
        <taxon>Pontibacter</taxon>
    </lineage>
</organism>
<accession>A0ABW5IHT6</accession>
<dbReference type="PRINTS" id="PR00690">
    <property type="entry name" value="ADHESNFAMILY"/>
</dbReference>
<feature type="signal peptide" evidence="7">
    <location>
        <begin position="1"/>
        <end position="22"/>
    </location>
</feature>
<dbReference type="PANTHER" id="PTHR42953:SF1">
    <property type="entry name" value="METAL-BINDING PROTEIN HI_0362-RELATED"/>
    <property type="match status" value="1"/>
</dbReference>
<keyword evidence="3 6" id="KW-0813">Transport</keyword>
<gene>
    <name evidence="8" type="ORF">ACFSRY_01785</name>
</gene>
<evidence type="ECO:0000256" key="6">
    <source>
        <dbReference type="RuleBase" id="RU003512"/>
    </source>
</evidence>
<evidence type="ECO:0000313" key="9">
    <source>
        <dbReference type="Proteomes" id="UP001597544"/>
    </source>
</evidence>
<dbReference type="InterPro" id="IPR006128">
    <property type="entry name" value="Lipoprotein_PsaA-like"/>
</dbReference>
<evidence type="ECO:0000256" key="2">
    <source>
        <dbReference type="ARBA" id="ARBA00011028"/>
    </source>
</evidence>
<proteinExistence type="inferred from homology"/>
<dbReference type="PRINTS" id="PR00691">
    <property type="entry name" value="ADHESINB"/>
</dbReference>
<evidence type="ECO:0000256" key="7">
    <source>
        <dbReference type="SAM" id="SignalP"/>
    </source>
</evidence>
<name>A0ABW5IHT6_9BACT</name>
<dbReference type="Pfam" id="PF01297">
    <property type="entry name" value="ZnuA"/>
    <property type="match status" value="1"/>
</dbReference>
<evidence type="ECO:0000256" key="4">
    <source>
        <dbReference type="ARBA" id="ARBA00022723"/>
    </source>
</evidence>
<reference evidence="9" key="1">
    <citation type="journal article" date="2019" name="Int. J. Syst. Evol. Microbiol.">
        <title>The Global Catalogue of Microorganisms (GCM) 10K type strain sequencing project: providing services to taxonomists for standard genome sequencing and annotation.</title>
        <authorList>
            <consortium name="The Broad Institute Genomics Platform"/>
            <consortium name="The Broad Institute Genome Sequencing Center for Infectious Disease"/>
            <person name="Wu L."/>
            <person name="Ma J."/>
        </authorList>
    </citation>
    <scope>NUCLEOTIDE SEQUENCE [LARGE SCALE GENOMIC DNA]</scope>
    <source>
        <strain evidence="9">KCTC 42498</strain>
    </source>
</reference>
<protein>
    <submittedName>
        <fullName evidence="8">Metal ABC transporter solute-binding protein, Zn/Mn family</fullName>
    </submittedName>
</protein>
<dbReference type="EMBL" id="JBHULU010000002">
    <property type="protein sequence ID" value="MFD2512584.1"/>
    <property type="molecule type" value="Genomic_DNA"/>
</dbReference>
<keyword evidence="4" id="KW-0479">Metal-binding</keyword>
<dbReference type="InterPro" id="IPR006127">
    <property type="entry name" value="ZnuA-like"/>
</dbReference>
<feature type="chain" id="PRO_5046597871" evidence="7">
    <location>
        <begin position="23"/>
        <end position="311"/>
    </location>
</feature>
<dbReference type="Proteomes" id="UP001597544">
    <property type="component" value="Unassembled WGS sequence"/>
</dbReference>
<evidence type="ECO:0000256" key="5">
    <source>
        <dbReference type="ARBA" id="ARBA00022729"/>
    </source>
</evidence>
<evidence type="ECO:0000256" key="3">
    <source>
        <dbReference type="ARBA" id="ARBA00022448"/>
    </source>
</evidence>
<dbReference type="InterPro" id="IPR050492">
    <property type="entry name" value="Bact_metal-bind_prot9"/>
</dbReference>
<dbReference type="InterPro" id="IPR006129">
    <property type="entry name" value="AdhesinB"/>
</dbReference>
<comment type="similarity">
    <text evidence="2 6">Belongs to the bacterial solute-binding protein 9 family.</text>
</comment>
<evidence type="ECO:0000313" key="8">
    <source>
        <dbReference type="EMBL" id="MFD2512584.1"/>
    </source>
</evidence>
<sequence length="311" mass="34071">MKFNLYIACFLLLLGLFTSACSQTQSKGEIQPGTRMQVVTTTSILKDAVENIIGDAADVESIMGSGVDPHLYKATQGDLKKLTDADVIVYNGLHLEGKMGEVLEKLARQKTVVAATAGIPEGQLRRSPQFQDSHDPHVWFDVQLWQQVVKHLSQELQQKDPANAKVYQQNTEAYLKKLDELDSWVGQEISSIPEKQRILITAHDAFGYFGDAYNIQVRGLQGISTVSEFGLQDVASLVNFIVTNKIKAVFVESSVSPKSIEAVVIGSEQKGHQVQVGGTLYSDALGEEGTPEGTYSGMVRHNVNSMVSSLR</sequence>
<keyword evidence="5 7" id="KW-0732">Signal</keyword>
<dbReference type="RefSeq" id="WP_377502828.1">
    <property type="nucleotide sequence ID" value="NZ_JBHULU010000002.1"/>
</dbReference>
<evidence type="ECO:0000256" key="1">
    <source>
        <dbReference type="ARBA" id="ARBA00004196"/>
    </source>
</evidence>
<dbReference type="PROSITE" id="PS51257">
    <property type="entry name" value="PROKAR_LIPOPROTEIN"/>
    <property type="match status" value="1"/>
</dbReference>
<keyword evidence="9" id="KW-1185">Reference proteome</keyword>
<comment type="subcellular location">
    <subcellularLocation>
        <location evidence="1">Cell envelope</location>
    </subcellularLocation>
</comment>